<dbReference type="Proteomes" id="UP000664034">
    <property type="component" value="Unassembled WGS sequence"/>
</dbReference>
<accession>A0A939K1Z1</accession>
<protein>
    <submittedName>
        <fullName evidence="1">Uncharacterized protein</fullName>
    </submittedName>
</protein>
<organism evidence="1 2">
    <name type="scientific">Fibrella rubiginis</name>
    <dbReference type="NCBI Taxonomy" id="2817060"/>
    <lineage>
        <taxon>Bacteria</taxon>
        <taxon>Pseudomonadati</taxon>
        <taxon>Bacteroidota</taxon>
        <taxon>Cytophagia</taxon>
        <taxon>Cytophagales</taxon>
        <taxon>Spirosomataceae</taxon>
        <taxon>Fibrella</taxon>
    </lineage>
</organism>
<dbReference type="RefSeq" id="WP_207363319.1">
    <property type="nucleotide sequence ID" value="NZ_JAFMYV010000002.1"/>
</dbReference>
<gene>
    <name evidence="1" type="ORF">J2I47_04260</name>
</gene>
<dbReference type="EMBL" id="JAFMYV010000002">
    <property type="protein sequence ID" value="MBO0935754.1"/>
    <property type="molecule type" value="Genomic_DNA"/>
</dbReference>
<keyword evidence="2" id="KW-1185">Reference proteome</keyword>
<comment type="caution">
    <text evidence="1">The sequence shown here is derived from an EMBL/GenBank/DDBJ whole genome shotgun (WGS) entry which is preliminary data.</text>
</comment>
<sequence>MTYPKKAADLRRQPFVYPTLNPERSKCPFLRPATTLQTCYNQLTDPAIAQNNKAAPPS</sequence>
<evidence type="ECO:0000313" key="1">
    <source>
        <dbReference type="EMBL" id="MBO0935754.1"/>
    </source>
</evidence>
<reference evidence="1" key="1">
    <citation type="submission" date="2021-03" db="EMBL/GenBank/DDBJ databases">
        <title>Fibrella sp. HMF5335 genome sequencing and assembly.</title>
        <authorList>
            <person name="Kang H."/>
            <person name="Kim H."/>
            <person name="Bae S."/>
            <person name="Joh K."/>
        </authorList>
    </citation>
    <scope>NUCLEOTIDE SEQUENCE</scope>
    <source>
        <strain evidence="1">HMF5335</strain>
    </source>
</reference>
<name>A0A939K1Z1_9BACT</name>
<evidence type="ECO:0000313" key="2">
    <source>
        <dbReference type="Proteomes" id="UP000664034"/>
    </source>
</evidence>
<dbReference type="AlphaFoldDB" id="A0A939K1Z1"/>
<proteinExistence type="predicted"/>